<accession>A0A5Q0MG82</accession>
<evidence type="ECO:0000313" key="2">
    <source>
        <dbReference type="EMBL" id="QFZ87432.1"/>
    </source>
</evidence>
<reference evidence="2 3" key="1">
    <citation type="submission" date="2019-10" db="EMBL/GenBank/DDBJ databases">
        <title>Complete genome sequence of Variovorax paradoxus 5C-2.</title>
        <authorList>
            <person name="Gogoleva N.E."/>
            <person name="Balkin A.S."/>
        </authorList>
    </citation>
    <scope>NUCLEOTIDE SEQUENCE [LARGE SCALE GENOMIC DNA]</scope>
    <source>
        <strain evidence="2 3">5C-2</strain>
    </source>
</reference>
<organism evidence="2 3">
    <name type="scientific">Variovorax paradoxus</name>
    <dbReference type="NCBI Taxonomy" id="34073"/>
    <lineage>
        <taxon>Bacteria</taxon>
        <taxon>Pseudomonadati</taxon>
        <taxon>Pseudomonadota</taxon>
        <taxon>Betaproteobacteria</taxon>
        <taxon>Burkholderiales</taxon>
        <taxon>Comamonadaceae</taxon>
        <taxon>Variovorax</taxon>
    </lineage>
</organism>
<keyword evidence="1" id="KW-0704">Schiff base</keyword>
<dbReference type="PANTHER" id="PTHR10683:SF40">
    <property type="entry name" value="FRUCTOSE-6-PHOSPHATE ALDOLASE 1-RELATED"/>
    <property type="match status" value="1"/>
</dbReference>
<dbReference type="Proteomes" id="UP000326780">
    <property type="component" value="Chromosome"/>
</dbReference>
<dbReference type="PROSITE" id="PS01054">
    <property type="entry name" value="TRANSALDOLASE_1"/>
    <property type="match status" value="1"/>
</dbReference>
<proteinExistence type="predicted"/>
<dbReference type="EMBL" id="CP045644">
    <property type="protein sequence ID" value="QFZ87432.1"/>
    <property type="molecule type" value="Genomic_DNA"/>
</dbReference>
<dbReference type="SUPFAM" id="SSF51569">
    <property type="entry name" value="Aldolase"/>
    <property type="match status" value="1"/>
</dbReference>
<dbReference type="Pfam" id="PF00923">
    <property type="entry name" value="TAL_FSA"/>
    <property type="match status" value="1"/>
</dbReference>
<dbReference type="AlphaFoldDB" id="A0A5Q0MG82"/>
<evidence type="ECO:0000313" key="3">
    <source>
        <dbReference type="Proteomes" id="UP000326780"/>
    </source>
</evidence>
<dbReference type="GO" id="GO:0005975">
    <property type="term" value="P:carbohydrate metabolic process"/>
    <property type="evidence" value="ECO:0007669"/>
    <property type="project" value="InterPro"/>
</dbReference>
<dbReference type="Gene3D" id="3.20.20.70">
    <property type="entry name" value="Aldolase class I"/>
    <property type="match status" value="1"/>
</dbReference>
<protein>
    <submittedName>
        <fullName evidence="2">Transaldolase</fullName>
    </submittedName>
</protein>
<dbReference type="InterPro" id="IPR013785">
    <property type="entry name" value="Aldolase_TIM"/>
</dbReference>
<evidence type="ECO:0000256" key="1">
    <source>
        <dbReference type="ARBA" id="ARBA00023270"/>
    </source>
</evidence>
<gene>
    <name evidence="2" type="ORF">GFK26_01190</name>
</gene>
<dbReference type="RefSeq" id="WP_153285815.1">
    <property type="nucleotide sequence ID" value="NZ_CP045644.1"/>
</dbReference>
<dbReference type="PANTHER" id="PTHR10683">
    <property type="entry name" value="TRANSALDOLASE"/>
    <property type="match status" value="1"/>
</dbReference>
<name>A0A5Q0MG82_VARPD</name>
<sequence>MNDDFHLYLDSADLADLQACLPHPVVHGVTTNPTLLQRAGVGRAAVPGLLKRCIELGARQVQAQVYSSEVDGMLEDAQALLPQFDRGQLVIKIPATRQGLDAGAQLIAQGVPVTWTAVYAPEQAHFAAQLGAAYAAPYLGRLEDAGIDGLGLIAQMQSLVARRPASGTRLLVASIRSRAAYLSLLALDVGAITIPPRLFAELLDHPATLAAEAGFLADARALP</sequence>
<dbReference type="InterPro" id="IPR001585">
    <property type="entry name" value="TAL/FSA"/>
</dbReference>
<dbReference type="InterPro" id="IPR018225">
    <property type="entry name" value="Transaldolase_AS"/>
</dbReference>